<proteinExistence type="inferred from homology"/>
<comment type="similarity">
    <text evidence="2">Belongs to the bacterial flagellin family.</text>
</comment>
<evidence type="ECO:0000259" key="5">
    <source>
        <dbReference type="Pfam" id="PF00700"/>
    </source>
</evidence>
<comment type="caution">
    <text evidence="6">The sequence shown here is derived from an EMBL/GenBank/DDBJ whole genome shotgun (WGS) entry which is preliminary data.</text>
</comment>
<feature type="domain" description="Flagellin N-terminal" evidence="4">
    <location>
        <begin position="9"/>
        <end position="141"/>
    </location>
</feature>
<dbReference type="InterPro" id="IPR046358">
    <property type="entry name" value="Flagellin_C"/>
</dbReference>
<evidence type="ECO:0000259" key="4">
    <source>
        <dbReference type="Pfam" id="PF00669"/>
    </source>
</evidence>
<dbReference type="PANTHER" id="PTHR42792">
    <property type="entry name" value="FLAGELLIN"/>
    <property type="match status" value="1"/>
</dbReference>
<dbReference type="Proteomes" id="UP000838308">
    <property type="component" value="Unassembled WGS sequence"/>
</dbReference>
<dbReference type="SUPFAM" id="SSF64518">
    <property type="entry name" value="Phase 1 flagellin"/>
    <property type="match status" value="1"/>
</dbReference>
<dbReference type="PANTHER" id="PTHR42792:SF1">
    <property type="entry name" value="FLAGELLAR HOOK-ASSOCIATED PROTEIN 3"/>
    <property type="match status" value="1"/>
</dbReference>
<keyword evidence="6" id="KW-0966">Cell projection</keyword>
<name>A0ABM9EK08_9BACI</name>
<evidence type="ECO:0000256" key="1">
    <source>
        <dbReference type="ARBA" id="ARBA00004365"/>
    </source>
</evidence>
<keyword evidence="7" id="KW-1185">Reference proteome</keyword>
<dbReference type="InterPro" id="IPR001029">
    <property type="entry name" value="Flagellin_N"/>
</dbReference>
<keyword evidence="6" id="KW-0282">Flagellum</keyword>
<organism evidence="6 7">
    <name type="scientific">Neobacillus rhizosphaerae</name>
    <dbReference type="NCBI Taxonomy" id="2880965"/>
    <lineage>
        <taxon>Bacteria</taxon>
        <taxon>Bacillati</taxon>
        <taxon>Bacillota</taxon>
        <taxon>Bacilli</taxon>
        <taxon>Bacillales</taxon>
        <taxon>Bacillaceae</taxon>
        <taxon>Neobacillus</taxon>
    </lineage>
</organism>
<evidence type="ECO:0000313" key="6">
    <source>
        <dbReference type="EMBL" id="CAH2712899.1"/>
    </source>
</evidence>
<dbReference type="InterPro" id="IPR001492">
    <property type="entry name" value="Flagellin"/>
</dbReference>
<dbReference type="NCBIfam" id="TIGR02550">
    <property type="entry name" value="flagell_flgL"/>
    <property type="match status" value="1"/>
</dbReference>
<sequence>MGFRVTQSILNRNMLMNLQQNNRAMEKYQNQITSGKKVTKPSDNPVTVVRGMTFRSSLNEIEQYKSNADDGLAQMTTTDDALNEVSSVMQRVRELTVKGLNYGTNDQNARYAIAEEINKLKEHLGEIANSQIAGKYIFAGTDIKNPPYTNDPLDPSSQKEFRNTNNEPLELQVGQTNIVQINVLGTNVFNNDGNGGVFKVLSDIVDHLNSADEGNSDHLAKLDTQMDNLLKERSELGARTNRMELSISRLDGLEVSTTGLLSKEEDVDISQAIINLKSQENVQRAALSVGARIIQTSLLDFLR</sequence>
<accession>A0ABM9EK08</accession>
<evidence type="ECO:0000313" key="7">
    <source>
        <dbReference type="Proteomes" id="UP000838308"/>
    </source>
</evidence>
<evidence type="ECO:0000256" key="2">
    <source>
        <dbReference type="ARBA" id="ARBA00005709"/>
    </source>
</evidence>
<gene>
    <name evidence="6" type="primary">hag_1</name>
    <name evidence="6" type="ORF">BACCIP111895_00032</name>
</gene>
<protein>
    <submittedName>
        <fullName evidence="6">Flagellin</fullName>
    </submittedName>
</protein>
<comment type="subcellular location">
    <subcellularLocation>
        <location evidence="1">Bacterial flagellum</location>
    </subcellularLocation>
</comment>
<reference evidence="6" key="1">
    <citation type="submission" date="2022-04" db="EMBL/GenBank/DDBJ databases">
        <authorList>
            <person name="Criscuolo A."/>
        </authorList>
    </citation>
    <scope>NUCLEOTIDE SEQUENCE</scope>
    <source>
        <strain evidence="6">CIP111895</strain>
    </source>
</reference>
<dbReference type="EMBL" id="CALBWS010000001">
    <property type="protein sequence ID" value="CAH2712899.1"/>
    <property type="molecule type" value="Genomic_DNA"/>
</dbReference>
<dbReference type="Pfam" id="PF00669">
    <property type="entry name" value="Flagellin_N"/>
    <property type="match status" value="1"/>
</dbReference>
<feature type="domain" description="Flagellin C-terminal" evidence="5">
    <location>
        <begin position="220"/>
        <end position="302"/>
    </location>
</feature>
<keyword evidence="3" id="KW-0975">Bacterial flagellum</keyword>
<dbReference type="Pfam" id="PF00700">
    <property type="entry name" value="Flagellin_C"/>
    <property type="match status" value="1"/>
</dbReference>
<dbReference type="RefSeq" id="WP_248733270.1">
    <property type="nucleotide sequence ID" value="NZ_CALBWS010000001.1"/>
</dbReference>
<dbReference type="Gene3D" id="1.20.1330.10">
    <property type="entry name" value="f41 fragment of flagellin, N-terminal domain"/>
    <property type="match status" value="1"/>
</dbReference>
<keyword evidence="6" id="KW-0969">Cilium</keyword>
<evidence type="ECO:0000256" key="3">
    <source>
        <dbReference type="ARBA" id="ARBA00023143"/>
    </source>
</evidence>
<dbReference type="InterPro" id="IPR013384">
    <property type="entry name" value="Flagell_FlgL"/>
</dbReference>
<dbReference type="PRINTS" id="PR00207">
    <property type="entry name" value="FLAGELLIN"/>
</dbReference>